<proteinExistence type="predicted"/>
<dbReference type="AlphaFoldDB" id="A0A151GC92"/>
<feature type="region of interest" description="Disordered" evidence="1">
    <location>
        <begin position="444"/>
        <end position="497"/>
    </location>
</feature>
<dbReference type="Pfam" id="PF24320">
    <property type="entry name" value="DUF7492"/>
    <property type="match status" value="1"/>
</dbReference>
<sequence>MERVVVPPVRLGGLVALLALAMTVSAHSWIESAFRIAANGTFVGPEGFPRGWVPRFAPGWNDKQAQHIIPDAGIYTGAELLNKYPIDANPSFPILHAAPGDKIAILHLENGHVTLPQNQPNKPVNRGTVFLYGTSQPKGQEKLFDVHLRWNKDGTGGDRRGKLLATRNYDDGQCYQDSRQPLARDRASRLAPNGAMVERELKCQSVVTLPEDLKPGEVYTVYWYWDWPSLNPDKLDVKATSDGRFPWAGSFMRGDAVPDGWSMDMIRINESYSSVIDIKITDKVPGVVGKGYDANFVEKQDVYHAGIKAQLGNMFDVNVDGAGGQTASPDAGSSPTSLGPSATAKPTSMTGKARQTEMASSSRTTPKHPGTDAPACDGAQPTSASAQRNTASRDVAFETKKAKNSCGLTVTLTVMETAPVTTVVHTVTTTVPATPVIHTVYVTPSPPNQAPETRTTDVPPRVGGAAPNDAAAPRYYVKGQNQGKQRRGARGLGQHAQ</sequence>
<feature type="compositionally biased region" description="Polar residues" evidence="1">
    <location>
        <begin position="325"/>
        <end position="350"/>
    </location>
</feature>
<dbReference type="InterPro" id="IPR055915">
    <property type="entry name" value="DUF7492"/>
</dbReference>
<comment type="caution">
    <text evidence="3">The sequence shown here is derived from an EMBL/GenBank/DDBJ whole genome shotgun (WGS) entry which is preliminary data.</text>
</comment>
<gene>
    <name evidence="3" type="ORF">DCS_06634</name>
</gene>
<evidence type="ECO:0000259" key="2">
    <source>
        <dbReference type="Pfam" id="PF24320"/>
    </source>
</evidence>
<feature type="region of interest" description="Disordered" evidence="1">
    <location>
        <begin position="322"/>
        <end position="393"/>
    </location>
</feature>
<name>A0A151GC92_DRECN</name>
<protein>
    <recommendedName>
        <fullName evidence="2">DUF7492 domain-containing protein</fullName>
    </recommendedName>
</protein>
<accession>A0A151GC92</accession>
<evidence type="ECO:0000313" key="4">
    <source>
        <dbReference type="Proteomes" id="UP000076580"/>
    </source>
</evidence>
<dbReference type="Proteomes" id="UP000076580">
    <property type="component" value="Chromosome 03"/>
</dbReference>
<dbReference type="InParanoid" id="A0A151GC92"/>
<reference evidence="3 4" key="1">
    <citation type="journal article" date="2016" name="Sci. Rep.">
        <title>Insights into Adaptations to a Near-Obligate Nematode Endoparasitic Lifestyle from the Finished Genome of Drechmeria coniospora.</title>
        <authorList>
            <person name="Zhang L."/>
            <person name="Zhou Z."/>
            <person name="Guo Q."/>
            <person name="Fokkens L."/>
            <person name="Miskei M."/>
            <person name="Pocsi I."/>
            <person name="Zhang W."/>
            <person name="Chen M."/>
            <person name="Wang L."/>
            <person name="Sun Y."/>
            <person name="Donzelli B.G."/>
            <person name="Gibson D.M."/>
            <person name="Nelson D.R."/>
            <person name="Luo J.G."/>
            <person name="Rep M."/>
            <person name="Liu H."/>
            <person name="Yang S."/>
            <person name="Wang J."/>
            <person name="Krasnoff S.B."/>
            <person name="Xu Y."/>
            <person name="Molnar I."/>
            <person name="Lin M."/>
        </authorList>
    </citation>
    <scope>NUCLEOTIDE SEQUENCE [LARGE SCALE GENOMIC DNA]</scope>
    <source>
        <strain evidence="3 4">ARSEF 6962</strain>
    </source>
</reference>
<feature type="compositionally biased region" description="Polar residues" evidence="1">
    <location>
        <begin position="380"/>
        <end position="392"/>
    </location>
</feature>
<dbReference type="EMBL" id="LAYC01000003">
    <property type="protein sequence ID" value="KYK54674.1"/>
    <property type="molecule type" value="Genomic_DNA"/>
</dbReference>
<dbReference type="RefSeq" id="XP_040654026.1">
    <property type="nucleotide sequence ID" value="XM_040803922.1"/>
</dbReference>
<evidence type="ECO:0000256" key="1">
    <source>
        <dbReference type="SAM" id="MobiDB-lite"/>
    </source>
</evidence>
<dbReference type="GeneID" id="63719277"/>
<feature type="domain" description="DUF7492" evidence="2">
    <location>
        <begin position="24"/>
        <end position="233"/>
    </location>
</feature>
<keyword evidence="4" id="KW-1185">Reference proteome</keyword>
<evidence type="ECO:0000313" key="3">
    <source>
        <dbReference type="EMBL" id="KYK54674.1"/>
    </source>
</evidence>
<organism evidence="3 4">
    <name type="scientific">Drechmeria coniospora</name>
    <name type="common">Nematophagous fungus</name>
    <name type="synonym">Meria coniospora</name>
    <dbReference type="NCBI Taxonomy" id="98403"/>
    <lineage>
        <taxon>Eukaryota</taxon>
        <taxon>Fungi</taxon>
        <taxon>Dikarya</taxon>
        <taxon>Ascomycota</taxon>
        <taxon>Pezizomycotina</taxon>
        <taxon>Sordariomycetes</taxon>
        <taxon>Hypocreomycetidae</taxon>
        <taxon>Hypocreales</taxon>
        <taxon>Ophiocordycipitaceae</taxon>
        <taxon>Drechmeria</taxon>
    </lineage>
</organism>